<evidence type="ECO:0000259" key="4">
    <source>
        <dbReference type="PROSITE" id="PS50893"/>
    </source>
</evidence>
<dbReference type="HOGENOM" id="CLU_000604_1_2_7"/>
<dbReference type="GO" id="GO:0005524">
    <property type="term" value="F:ATP binding"/>
    <property type="evidence" value="ECO:0007669"/>
    <property type="project" value="UniProtKB-KW"/>
</dbReference>
<dbReference type="EMBL" id="CP007775">
    <property type="protein sequence ID" value="AJD02162.1"/>
    <property type="molecule type" value="Genomic_DNA"/>
</dbReference>
<accession>A0A0A8HWG0</accession>
<dbReference type="InterPro" id="IPR027417">
    <property type="entry name" value="P-loop_NTPase"/>
</dbReference>
<dbReference type="OrthoDB" id="5405085at2"/>
<keyword evidence="1" id="KW-0813">Transport</keyword>
<dbReference type="GO" id="GO:0015192">
    <property type="term" value="F:L-phenylalanine transmembrane transporter activity"/>
    <property type="evidence" value="ECO:0007669"/>
    <property type="project" value="TreeGrafter"/>
</dbReference>
<dbReference type="PROSITE" id="PS50893">
    <property type="entry name" value="ABC_TRANSPORTER_2"/>
    <property type="match status" value="1"/>
</dbReference>
<reference evidence="5 6" key="1">
    <citation type="journal article" date="2014" name="Genome Biol. Evol.">
        <title>Comparative Genomics of the Campylobacter lari Group.</title>
        <authorList>
            <person name="Miller W.G."/>
            <person name="Yee E."/>
            <person name="Chapman M.H."/>
            <person name="Smith T.P."/>
            <person name="Bono J.L."/>
            <person name="Huynh S."/>
            <person name="Parker C.T."/>
            <person name="Vandamme P."/>
            <person name="Luong K."/>
            <person name="Korlach J."/>
        </authorList>
    </citation>
    <scope>NUCLEOTIDE SEQUENCE [LARGE SCALE GENOMIC DNA]</scope>
    <source>
        <strain evidence="6">RM3659</strain>
    </source>
</reference>
<keyword evidence="3 5" id="KW-0067">ATP-binding</keyword>
<evidence type="ECO:0000256" key="1">
    <source>
        <dbReference type="ARBA" id="ARBA00022448"/>
    </source>
</evidence>
<dbReference type="GO" id="GO:0042941">
    <property type="term" value="P:D-alanine transmembrane transport"/>
    <property type="evidence" value="ECO:0007669"/>
    <property type="project" value="TreeGrafter"/>
</dbReference>
<dbReference type="CDD" id="cd03219">
    <property type="entry name" value="ABC_Mj1267_LivG_branched"/>
    <property type="match status" value="1"/>
</dbReference>
<sequence length="256" mass="28520">MILELKEIHKNFGGVNAITNTSFTIKESEIFGLIGPNGAGKTTLFNIITGNYKPSSGEVFFLGNKIDHLKPHKIVHLGIARTFQNIRLFSSMSVLENVLIGFDKSIKYNIFEAFLHLGRFSKAEKNAKKAAYEILEQLNIAHLADEKATSLSYGQQRKVEIARALATNPKLLLLDEPAAGMNSTESDDLAELIFNIRDNKKISILLIEHDMKFVNKLCDRVMVLDYGRTIFEGKPNDAVQNPEVISAYLGDFNASS</sequence>
<evidence type="ECO:0000313" key="5">
    <source>
        <dbReference type="EMBL" id="AJD02162.1"/>
    </source>
</evidence>
<dbReference type="InterPro" id="IPR032823">
    <property type="entry name" value="BCA_ABC_TP_C"/>
</dbReference>
<dbReference type="GO" id="GO:1903805">
    <property type="term" value="P:L-valine import across plasma membrane"/>
    <property type="evidence" value="ECO:0007669"/>
    <property type="project" value="TreeGrafter"/>
</dbReference>
<dbReference type="InterPro" id="IPR017871">
    <property type="entry name" value="ABC_transporter-like_CS"/>
</dbReference>
<evidence type="ECO:0000313" key="6">
    <source>
        <dbReference type="Proteomes" id="UP000031130"/>
    </source>
</evidence>
<dbReference type="PROSITE" id="PS00211">
    <property type="entry name" value="ABC_TRANSPORTER_1"/>
    <property type="match status" value="1"/>
</dbReference>
<dbReference type="InterPro" id="IPR003439">
    <property type="entry name" value="ABC_transporter-like_ATP-bd"/>
</dbReference>
<dbReference type="FunFam" id="3.40.50.300:FF:000421">
    <property type="entry name" value="Branched-chain amino acid ABC transporter ATP-binding protein"/>
    <property type="match status" value="1"/>
</dbReference>
<dbReference type="SMART" id="SM00382">
    <property type="entry name" value="AAA"/>
    <property type="match status" value="1"/>
</dbReference>
<dbReference type="Proteomes" id="UP000031130">
    <property type="component" value="Chromosome"/>
</dbReference>
<feature type="domain" description="ABC transporter" evidence="4">
    <location>
        <begin position="3"/>
        <end position="251"/>
    </location>
</feature>
<dbReference type="InterPro" id="IPR051120">
    <property type="entry name" value="ABC_AA/LPS_Transport"/>
</dbReference>
<dbReference type="KEGG" id="cln:UPTC3659_1329"/>
<dbReference type="PANTHER" id="PTHR45772:SF7">
    <property type="entry name" value="AMINO ACID ABC TRANSPORTER ATP-BINDING PROTEIN"/>
    <property type="match status" value="1"/>
</dbReference>
<dbReference type="GO" id="GO:0005886">
    <property type="term" value="C:plasma membrane"/>
    <property type="evidence" value="ECO:0007669"/>
    <property type="project" value="TreeGrafter"/>
</dbReference>
<dbReference type="AlphaFoldDB" id="A0A0A8HWG0"/>
<dbReference type="RefSeq" id="WP_039626673.1">
    <property type="nucleotide sequence ID" value="NZ_CP007775.1"/>
</dbReference>
<dbReference type="Pfam" id="PF00005">
    <property type="entry name" value="ABC_tran"/>
    <property type="match status" value="1"/>
</dbReference>
<organism evidence="5 6">
    <name type="scientific">Campylobacter lari NCTC 11845</name>
    <dbReference type="NCBI Taxonomy" id="1388749"/>
    <lineage>
        <taxon>Bacteria</taxon>
        <taxon>Pseudomonadati</taxon>
        <taxon>Campylobacterota</taxon>
        <taxon>Epsilonproteobacteria</taxon>
        <taxon>Campylobacterales</taxon>
        <taxon>Campylobacteraceae</taxon>
        <taxon>Campylobacter</taxon>
    </lineage>
</organism>
<dbReference type="Gene3D" id="3.40.50.300">
    <property type="entry name" value="P-loop containing nucleotide triphosphate hydrolases"/>
    <property type="match status" value="1"/>
</dbReference>
<dbReference type="GO" id="GO:1903806">
    <property type="term" value="P:L-isoleucine import across plasma membrane"/>
    <property type="evidence" value="ECO:0007669"/>
    <property type="project" value="TreeGrafter"/>
</dbReference>
<name>A0A0A8HWG0_CAMLA</name>
<dbReference type="GO" id="GO:0016887">
    <property type="term" value="F:ATP hydrolysis activity"/>
    <property type="evidence" value="ECO:0007669"/>
    <property type="project" value="InterPro"/>
</dbReference>
<keyword evidence="2" id="KW-0547">Nucleotide-binding</keyword>
<dbReference type="GO" id="GO:0015808">
    <property type="term" value="P:L-alanine transport"/>
    <property type="evidence" value="ECO:0007669"/>
    <property type="project" value="TreeGrafter"/>
</dbReference>
<protein>
    <submittedName>
        <fullName evidence="5">High-affinity branched-chain amino acid transporter, ATP-binding protein</fullName>
    </submittedName>
</protein>
<proteinExistence type="predicted"/>
<evidence type="ECO:0000256" key="2">
    <source>
        <dbReference type="ARBA" id="ARBA00022741"/>
    </source>
</evidence>
<dbReference type="GO" id="GO:0015188">
    <property type="term" value="F:L-isoleucine transmembrane transporter activity"/>
    <property type="evidence" value="ECO:0007669"/>
    <property type="project" value="TreeGrafter"/>
</dbReference>
<dbReference type="SUPFAM" id="SSF52540">
    <property type="entry name" value="P-loop containing nucleoside triphosphate hydrolases"/>
    <property type="match status" value="1"/>
</dbReference>
<dbReference type="GO" id="GO:0005304">
    <property type="term" value="F:L-valine transmembrane transporter activity"/>
    <property type="evidence" value="ECO:0007669"/>
    <property type="project" value="TreeGrafter"/>
</dbReference>
<dbReference type="PANTHER" id="PTHR45772">
    <property type="entry name" value="CONSERVED COMPONENT OF ABC TRANSPORTER FOR NATURAL AMINO ACIDS-RELATED"/>
    <property type="match status" value="1"/>
</dbReference>
<dbReference type="Pfam" id="PF12399">
    <property type="entry name" value="BCA_ABC_TP_C"/>
    <property type="match status" value="1"/>
</dbReference>
<dbReference type="InterPro" id="IPR003593">
    <property type="entry name" value="AAA+_ATPase"/>
</dbReference>
<gene>
    <name evidence="5" type="primary">livG</name>
    <name evidence="5" type="ORF">UPTC3659_1329</name>
</gene>
<evidence type="ECO:0000256" key="3">
    <source>
        <dbReference type="ARBA" id="ARBA00022840"/>
    </source>
</evidence>